<name>A0A4U1JTB2_RHOCA</name>
<evidence type="ECO:0000256" key="1">
    <source>
        <dbReference type="SAM" id="Phobius"/>
    </source>
</evidence>
<organism evidence="2 3">
    <name type="scientific">Rhodobacter capsulatus</name>
    <name type="common">Rhodopseudomonas capsulata</name>
    <dbReference type="NCBI Taxonomy" id="1061"/>
    <lineage>
        <taxon>Bacteria</taxon>
        <taxon>Pseudomonadati</taxon>
        <taxon>Pseudomonadota</taxon>
        <taxon>Alphaproteobacteria</taxon>
        <taxon>Rhodobacterales</taxon>
        <taxon>Rhodobacter group</taxon>
        <taxon>Rhodobacter</taxon>
    </lineage>
</organism>
<feature type="transmembrane region" description="Helical" evidence="1">
    <location>
        <begin position="59"/>
        <end position="78"/>
    </location>
</feature>
<dbReference type="RefSeq" id="WP_136906052.1">
    <property type="nucleotide sequence ID" value="NZ_SWJZ01000032.1"/>
</dbReference>
<keyword evidence="1" id="KW-0472">Membrane</keyword>
<dbReference type="EMBL" id="SWJZ01000032">
    <property type="protein sequence ID" value="TKD21383.1"/>
    <property type="molecule type" value="Genomic_DNA"/>
</dbReference>
<dbReference type="OrthoDB" id="7667013at2"/>
<comment type="caution">
    <text evidence="2">The sequence shown here is derived from an EMBL/GenBank/DDBJ whole genome shotgun (WGS) entry which is preliminary data.</text>
</comment>
<gene>
    <name evidence="2" type="ORF">FBT96_09465</name>
</gene>
<protein>
    <recommendedName>
        <fullName evidence="4">NnrT protein</fullName>
    </recommendedName>
</protein>
<keyword evidence="1" id="KW-1133">Transmembrane helix</keyword>
<proteinExistence type="predicted"/>
<reference evidence="2 3" key="1">
    <citation type="submission" date="2019-04" db="EMBL/GenBank/DDBJ databases">
        <title>Draft Whole-Genome sequence of the purple photosynthetic bacterium Rhodobacter capsulatus SP108 with an indigenous class A beta-lactamase.</title>
        <authorList>
            <person name="Robertson S."/>
            <person name="Meyer T.E."/>
            <person name="Kyndt J.A."/>
        </authorList>
    </citation>
    <scope>NUCLEOTIDE SEQUENCE [LARGE SCALE GENOMIC DNA]</scope>
    <source>
        <strain evidence="2 3">SP108</strain>
    </source>
</reference>
<dbReference type="AlphaFoldDB" id="A0A4U1JTB2"/>
<keyword evidence="1" id="KW-0812">Transmembrane</keyword>
<evidence type="ECO:0000313" key="3">
    <source>
        <dbReference type="Proteomes" id="UP000310597"/>
    </source>
</evidence>
<sequence>MTTSSRTTPPAAIPGRLPRLSRLGLLLYPFVTAAVAINLFMLGLMGQALGFAALSPTAALLWALPLGLHASVLAARWVRRLLAEAGGI</sequence>
<dbReference type="Proteomes" id="UP000310597">
    <property type="component" value="Unassembled WGS sequence"/>
</dbReference>
<feature type="transmembrane region" description="Helical" evidence="1">
    <location>
        <begin position="25"/>
        <end position="53"/>
    </location>
</feature>
<evidence type="ECO:0008006" key="4">
    <source>
        <dbReference type="Google" id="ProtNLM"/>
    </source>
</evidence>
<evidence type="ECO:0000313" key="2">
    <source>
        <dbReference type="EMBL" id="TKD21383.1"/>
    </source>
</evidence>
<accession>A0A4U1JTB2</accession>